<comment type="caution">
    <text evidence="3">The sequence shown here is derived from an EMBL/GenBank/DDBJ whole genome shotgun (WGS) entry which is preliminary data.</text>
</comment>
<dbReference type="SUPFAM" id="SSF54001">
    <property type="entry name" value="Cysteine proteinases"/>
    <property type="match status" value="1"/>
</dbReference>
<keyword evidence="4" id="KW-1185">Reference proteome</keyword>
<feature type="region of interest" description="Disordered" evidence="1">
    <location>
        <begin position="105"/>
        <end position="130"/>
    </location>
</feature>
<dbReference type="Pfam" id="PF05257">
    <property type="entry name" value="CHAP"/>
    <property type="match status" value="1"/>
</dbReference>
<protein>
    <submittedName>
        <fullName evidence="3">Exo-alpha-sialidase</fullName>
    </submittedName>
</protein>
<dbReference type="RefSeq" id="WP_211469733.1">
    <property type="nucleotide sequence ID" value="NZ_JAGSXH010000080.1"/>
</dbReference>
<accession>A0A8J7WUH5</accession>
<dbReference type="Gene3D" id="3.90.1720.10">
    <property type="entry name" value="endopeptidase domain like (from Nostoc punctiforme)"/>
    <property type="match status" value="1"/>
</dbReference>
<dbReference type="InterPro" id="IPR038765">
    <property type="entry name" value="Papain-like_cys_pep_sf"/>
</dbReference>
<dbReference type="CDD" id="cd15482">
    <property type="entry name" value="Sialidase_non-viral"/>
    <property type="match status" value="1"/>
</dbReference>
<organism evidence="3 4">
    <name type="scientific">Actinocrinis puniceicyclus</name>
    <dbReference type="NCBI Taxonomy" id="977794"/>
    <lineage>
        <taxon>Bacteria</taxon>
        <taxon>Bacillati</taxon>
        <taxon>Actinomycetota</taxon>
        <taxon>Actinomycetes</taxon>
        <taxon>Catenulisporales</taxon>
        <taxon>Actinospicaceae</taxon>
        <taxon>Actinocrinis</taxon>
    </lineage>
</organism>
<reference evidence="3" key="1">
    <citation type="submission" date="2021-04" db="EMBL/GenBank/DDBJ databases">
        <title>Genome based classification of Actinospica acidithermotolerans sp. nov., an actinobacterium isolated from an Indonesian hot spring.</title>
        <authorList>
            <person name="Kusuma A.B."/>
            <person name="Putra K.E."/>
            <person name="Nafisah S."/>
            <person name="Loh J."/>
            <person name="Nouioui I."/>
            <person name="Goodfellow M."/>
        </authorList>
    </citation>
    <scope>NUCLEOTIDE SEQUENCE</scope>
    <source>
        <strain evidence="3">DSM 45618</strain>
    </source>
</reference>
<dbReference type="EMBL" id="JAGSXH010000080">
    <property type="protein sequence ID" value="MBS2965374.1"/>
    <property type="molecule type" value="Genomic_DNA"/>
</dbReference>
<proteinExistence type="predicted"/>
<dbReference type="PROSITE" id="PS50911">
    <property type="entry name" value="CHAP"/>
    <property type="match status" value="1"/>
</dbReference>
<name>A0A8J7WUH5_9ACTN</name>
<dbReference type="InterPro" id="IPR007921">
    <property type="entry name" value="CHAP_dom"/>
</dbReference>
<sequence>MTGALLATGAGAAHATGTVRGAQTPKTVIATVDGVALTISASHLPDAPAVVSELGLPLQEVALHSARPYYSLTVTAVPYGKADSWDFPNGGAARPGVAAAWSAALRSERDREHGDSHRGPTARLFGKDVAGTASSPDVPLDAIHYEKLDMIEWVAEAGDRVFVVQLSQERRHPVTGFGAGLALSGTALDAPTSIGRVEPASEKRAQADLSGARTPAAGMAAVRRASYSEAPLGATLPAPSWWNGTTCDTAQNSRSYPLTSATVRGVLACGPLPETSGDSGTWGGISEWQCTELAERYMYLAGYISGQYAANGGQIVANYPGSLLEKKSSGAGPTSPAAGDVVSMATTHVEGHTALVLANHVDSSGNGYVTILQQNFSTSGTGTMNVVNGVLKSEESGYGASWLHDPRNDAPPSVSPLSGIANGGGYHGTVTVGGTASQAASAFYVHLRQNGVDKFVSHPAIPGGTSFSYQLDTTAVPDGTYQALVGAVINGTAYYSSPVTINIANAVGGRYFLPGGGWEAMWLGADTQNPGGSLWLAPGSGNALTGAASDPDYLGVAQGTSPSMAVLPNGTWVAAWHGTDTTNPGGSLWIATGNGNSLTAVAEPGNLGVAAGSSPSIVAMADNTWTVAWHGEDTLNPGGSLWIATGNGTSLSAAAAPGYLGVAANSSPSLVVMPNGTWTVAWHGEDTLNPGGSLWIATGNGTSLSAAAAPGYLGVAPNTSPSLVVTPNGTWASAWHGEDTINPGGSLWVATGNGTSLSGAASPGNLGVADNTSPSLTAMGDGTWTAAWHGADTINPGGSLWIATGNGTGLNAAATSPGNLGVAADTSPTIVTMPDGSWMTAWHGEDTINPSGSLWVAPGRGTGLNAAATSPGNLGVAAGSSPTLVP</sequence>
<evidence type="ECO:0000313" key="3">
    <source>
        <dbReference type="EMBL" id="MBS2965374.1"/>
    </source>
</evidence>
<evidence type="ECO:0000259" key="2">
    <source>
        <dbReference type="PROSITE" id="PS50911"/>
    </source>
</evidence>
<evidence type="ECO:0000256" key="1">
    <source>
        <dbReference type="SAM" id="MobiDB-lite"/>
    </source>
</evidence>
<dbReference type="Proteomes" id="UP000677913">
    <property type="component" value="Unassembled WGS sequence"/>
</dbReference>
<feature type="domain" description="Peptidase C51" evidence="2">
    <location>
        <begin position="265"/>
        <end position="404"/>
    </location>
</feature>
<evidence type="ECO:0000313" key="4">
    <source>
        <dbReference type="Proteomes" id="UP000677913"/>
    </source>
</evidence>
<feature type="compositionally biased region" description="Basic and acidic residues" evidence="1">
    <location>
        <begin position="106"/>
        <end position="118"/>
    </location>
</feature>
<dbReference type="AlphaFoldDB" id="A0A8J7WUH5"/>
<gene>
    <name evidence="3" type="ORF">KGA66_20150</name>
</gene>